<protein>
    <submittedName>
        <fullName evidence="2">Alpha/beta fold hydrolase</fullName>
    </submittedName>
</protein>
<feature type="domain" description="AB hydrolase-1" evidence="1">
    <location>
        <begin position="24"/>
        <end position="134"/>
    </location>
</feature>
<dbReference type="InterPro" id="IPR050471">
    <property type="entry name" value="AB_hydrolase"/>
</dbReference>
<dbReference type="Pfam" id="PF00561">
    <property type="entry name" value="Abhydrolase_1"/>
    <property type="match status" value="1"/>
</dbReference>
<dbReference type="InterPro" id="IPR000073">
    <property type="entry name" value="AB_hydrolase_1"/>
</dbReference>
<keyword evidence="2" id="KW-0378">Hydrolase</keyword>
<dbReference type="RefSeq" id="WP_350933090.1">
    <property type="nucleotide sequence ID" value="NZ_CP157762.1"/>
</dbReference>
<dbReference type="EMBL" id="CP159342">
    <property type="protein sequence ID" value="XCH74131.1"/>
    <property type="molecule type" value="Genomic_DNA"/>
</dbReference>
<dbReference type="InterPro" id="IPR029058">
    <property type="entry name" value="AB_hydrolase_fold"/>
</dbReference>
<dbReference type="GO" id="GO:0004806">
    <property type="term" value="F:triacylglycerol lipase activity"/>
    <property type="evidence" value="ECO:0007669"/>
    <property type="project" value="TreeGrafter"/>
</dbReference>
<dbReference type="AlphaFoldDB" id="A0AAU7M7Z7"/>
<accession>A0AAU7M7Z7</accession>
<dbReference type="EMBL" id="CP157762">
    <property type="protein sequence ID" value="XBP93433.1"/>
    <property type="molecule type" value="Genomic_DNA"/>
</dbReference>
<evidence type="ECO:0000313" key="3">
    <source>
        <dbReference type="EMBL" id="XCH74131.1"/>
    </source>
</evidence>
<reference evidence="3" key="2">
    <citation type="submission" date="2024-06" db="EMBL/GenBank/DDBJ databases">
        <title>Micromonospora mangrovi CCTCC AA 2012012 genome sequences.</title>
        <authorList>
            <person name="Gao J."/>
        </authorList>
    </citation>
    <scope>NUCLEOTIDE SEQUENCE</scope>
    <source>
        <strain evidence="3">CCTCC AA 2012012</strain>
    </source>
</reference>
<dbReference type="GO" id="GO:0046503">
    <property type="term" value="P:glycerolipid catabolic process"/>
    <property type="evidence" value="ECO:0007669"/>
    <property type="project" value="TreeGrafter"/>
</dbReference>
<evidence type="ECO:0000313" key="2">
    <source>
        <dbReference type="EMBL" id="XBP93433.1"/>
    </source>
</evidence>
<reference evidence="2" key="1">
    <citation type="submission" date="2024-01" db="EMBL/GenBank/DDBJ databases">
        <title>The genome sequence of Micromonospora mangrovi CCTCC AA 2012012.</title>
        <authorList>
            <person name="Gao J."/>
        </authorList>
    </citation>
    <scope>NUCLEOTIDE SEQUENCE</scope>
    <source>
        <strain evidence="2">CCTCC AA 2012012</strain>
    </source>
</reference>
<dbReference type="PANTHER" id="PTHR43433:SF5">
    <property type="entry name" value="AB HYDROLASE-1 DOMAIN-CONTAINING PROTEIN"/>
    <property type="match status" value="1"/>
</dbReference>
<proteinExistence type="predicted"/>
<organism evidence="2">
    <name type="scientific">Micromonospora sp. CCTCC AA 2012012</name>
    <dbReference type="NCBI Taxonomy" id="3111921"/>
    <lineage>
        <taxon>Bacteria</taxon>
        <taxon>Bacillati</taxon>
        <taxon>Actinomycetota</taxon>
        <taxon>Actinomycetes</taxon>
        <taxon>Micromonosporales</taxon>
        <taxon>Micromonosporaceae</taxon>
        <taxon>Micromonospora</taxon>
    </lineage>
</organism>
<gene>
    <name evidence="3" type="ORF">ABUL08_28350</name>
    <name evidence="2" type="ORF">VK199_28265</name>
</gene>
<dbReference type="PANTHER" id="PTHR43433">
    <property type="entry name" value="HYDROLASE, ALPHA/BETA FOLD FAMILY PROTEIN"/>
    <property type="match status" value="1"/>
</dbReference>
<sequence length="289" mass="30248">MPVELISANGVLLATERFGDPADPPVLLIAGAAAPMVSWPDDFCTRLATAGRFVVRYDHRDLGRSVSYPPGAPGYDAPTLAADVVGLLDALDLPAAHLVGISLGGQLAQAVALAHPDRVLSLTLVSSSPAALGHATADLPQPSLRTLCDLDDVDPPDWDRPESVVQHLVDLARIRAGHARPFDESSARRTATAAVTHGGDLRTAMTNHGLIQHGPPWRPLLPRITAPTLVVHGDADPLFPPAHGHALSAEIPGATLLRLPQTGHDLLGADWLVLASVVLTLSAPVTTQP</sequence>
<name>A0AAU7M7Z7_9ACTN</name>
<dbReference type="SUPFAM" id="SSF53474">
    <property type="entry name" value="alpha/beta-Hydrolases"/>
    <property type="match status" value="1"/>
</dbReference>
<dbReference type="Gene3D" id="3.40.50.1820">
    <property type="entry name" value="alpha/beta hydrolase"/>
    <property type="match status" value="1"/>
</dbReference>
<evidence type="ECO:0000259" key="1">
    <source>
        <dbReference type="Pfam" id="PF00561"/>
    </source>
</evidence>